<protein>
    <recommendedName>
        <fullName evidence="2">FecR protein domain-containing protein</fullName>
    </recommendedName>
</protein>
<dbReference type="InterPro" id="IPR006860">
    <property type="entry name" value="FecR"/>
</dbReference>
<evidence type="ECO:0000259" key="2">
    <source>
        <dbReference type="Pfam" id="PF04773"/>
    </source>
</evidence>
<gene>
    <name evidence="3" type="ORF">A6A05_00965</name>
</gene>
<dbReference type="PRINTS" id="PR00313">
    <property type="entry name" value="CABNDNGRPT"/>
</dbReference>
<dbReference type="Proteomes" id="UP000078543">
    <property type="component" value="Unassembled WGS sequence"/>
</dbReference>
<feature type="region of interest" description="Disordered" evidence="1">
    <location>
        <begin position="298"/>
        <end position="351"/>
    </location>
</feature>
<dbReference type="InterPro" id="IPR018511">
    <property type="entry name" value="Hemolysin-typ_Ca-bd_CS"/>
</dbReference>
<keyword evidence="4" id="KW-1185">Reference proteome</keyword>
<dbReference type="Pfam" id="PF04773">
    <property type="entry name" value="FecR"/>
    <property type="match status" value="1"/>
</dbReference>
<dbReference type="PANTHER" id="PTHR38731">
    <property type="entry name" value="LIPL45-RELATED LIPOPROTEIN-RELATED"/>
    <property type="match status" value="1"/>
</dbReference>
<name>A0A178MT00_9PROT</name>
<accession>A0A178MT00</accession>
<reference evidence="3 4" key="1">
    <citation type="submission" date="2016-04" db="EMBL/GenBank/DDBJ databases">
        <title>Draft genome sequence of freshwater magnetotactic bacteria Magnetospirillum marisnigri SP-1 and Magnetospirillum moscoviense BB-1.</title>
        <authorList>
            <person name="Koziaeva V."/>
            <person name="Dziuba M.V."/>
            <person name="Ivanov T.M."/>
            <person name="Kuznetsov B."/>
            <person name="Grouzdev D.S."/>
        </authorList>
    </citation>
    <scope>NUCLEOTIDE SEQUENCE [LARGE SCALE GENOMIC DNA]</scope>
    <source>
        <strain evidence="3 4">BB-1</strain>
    </source>
</reference>
<feature type="compositionally biased region" description="Low complexity" evidence="1">
    <location>
        <begin position="310"/>
        <end position="328"/>
    </location>
</feature>
<comment type="caution">
    <text evidence="3">The sequence shown here is derived from an EMBL/GenBank/DDBJ whole genome shotgun (WGS) entry which is preliminary data.</text>
</comment>
<feature type="domain" description="FecR protein" evidence="2">
    <location>
        <begin position="142"/>
        <end position="242"/>
    </location>
</feature>
<proteinExistence type="predicted"/>
<dbReference type="AlphaFoldDB" id="A0A178MT00"/>
<dbReference type="STRING" id="1437059.A6A05_00965"/>
<dbReference type="OrthoDB" id="9773411at2"/>
<sequence length="1089" mass="110624">MNAVSPVPKLVVKITPQVVVQAHSGGTVIVPGGDLLLTAQFVRSGHDLILKGEDGQQVMVAGWYEQPNPPSLATASGAQIPADLALILAGPLAPGMFAQAGDPMGALQYIGIVSKVSGPAFVRHGDGTREPLALNAKLAQGDVIETGDKGAVGLILADSSTFALGAKGRMVLDDMVFDPGRPNEAHSQVSVVQGTFSFVSGEVAKAAPDAMKVRTPVMTIGVRGTTVAGFAAAEGSNNTVTLLDQGAGTGQISIATAGGTQVMSQPFQSMQLTSFTQPPPPPVTLTQAQVQAQYGDAISARPAPPPPGQNPISPQNQQQQQQQGQQGPAEGGPNAGATGTEAAAAKEAAAKEGQAAAEEAIKEAVKEGLIPEGAAKEALAELQAAADLFLSATDLPGGVSGSIYGVFTQPGAMYGDAFGSLGFLSGGQSIADMLNPLAEIGDVAEQFAPENQNQTFQDFLAAVSDQAEKAFIENLLANDPNMPQLDVENPTTFSQKINLTAGNDSVTGSAGENTSFYIHDDPNSTVGGTDSIGGGDGTDQLAIDGMDDMWVKIVTDQATLNSGQAFFYSTLSGTLADVMTYSGIEEFLFSSSQVITDYTSSSSFSYGSGPQSLSSVVPIKNMGADKTGYAYAGSSSADTIAIPDDLMMAGLVAFGKGGGDTFSISNGGNLLLAGGSTATDNVDTNADSRPDSNLNHFNFSGLTSTDLTTSTTASGWGQDGMWGLSLVISGVTGQMGADFEALDRYSGSPSVFDGGAAKLKVLAWDAGDLTLSGGNDNLITQPFQNFGHLHNLDFGAGIDNATIDLRFGGGLVSLAGGADNDSISVICNSFATADTMSLDGGTGTDTLDLLGTMPGQMTFDNITGFETINLGNSNYDSSFNVTLADSTAPTTGLTVDAHTNGTTSTVILDGSGETSAALILWGGKGGDTLIGGMGGDTLIGGQGTDSLTGGNGADVFEFRQYGTPLVNGVVADMSLGTDTIYGFTSGVDVVRLSNPTFAMGTSGALSVTAGSIEYIETATALTATATDLNGGDASTGKAIVIIGDGSNPLQVWYTEAQEAASTSNSYQIATLDGVTSLAGIANSDVDRGN</sequence>
<evidence type="ECO:0000313" key="3">
    <source>
        <dbReference type="EMBL" id="OAN51465.1"/>
    </source>
</evidence>
<dbReference type="PROSITE" id="PS00330">
    <property type="entry name" value="HEMOLYSIN_CALCIUM"/>
    <property type="match status" value="2"/>
</dbReference>
<dbReference type="PANTHER" id="PTHR38731:SF3">
    <property type="entry name" value="BLL6125 PROTEIN"/>
    <property type="match status" value="1"/>
</dbReference>
<feature type="compositionally biased region" description="Low complexity" evidence="1">
    <location>
        <begin position="335"/>
        <end position="351"/>
    </location>
</feature>
<dbReference type="EMBL" id="LWQU01000130">
    <property type="protein sequence ID" value="OAN51465.1"/>
    <property type="molecule type" value="Genomic_DNA"/>
</dbReference>
<evidence type="ECO:0000256" key="1">
    <source>
        <dbReference type="SAM" id="MobiDB-lite"/>
    </source>
</evidence>
<organism evidence="3 4">
    <name type="scientific">Magnetospirillum moscoviense</name>
    <dbReference type="NCBI Taxonomy" id="1437059"/>
    <lineage>
        <taxon>Bacteria</taxon>
        <taxon>Pseudomonadati</taxon>
        <taxon>Pseudomonadota</taxon>
        <taxon>Alphaproteobacteria</taxon>
        <taxon>Rhodospirillales</taxon>
        <taxon>Rhodospirillaceae</taxon>
        <taxon>Magnetospirillum</taxon>
    </lineage>
</organism>
<evidence type="ECO:0000313" key="4">
    <source>
        <dbReference type="Proteomes" id="UP000078543"/>
    </source>
</evidence>
<dbReference type="SUPFAM" id="SSF51120">
    <property type="entry name" value="beta-Roll"/>
    <property type="match status" value="1"/>
</dbReference>
<dbReference type="InterPro" id="IPR011049">
    <property type="entry name" value="Serralysin-like_metalloprot_C"/>
</dbReference>
<dbReference type="Gene3D" id="2.150.10.10">
    <property type="entry name" value="Serralysin-like metalloprotease, C-terminal"/>
    <property type="match status" value="1"/>
</dbReference>